<evidence type="ECO:0000313" key="5">
    <source>
        <dbReference type="Proteomes" id="UP000663870"/>
    </source>
</evidence>
<name>A0A813Q950_9BILA</name>
<feature type="compositionally biased region" description="Pro residues" evidence="1">
    <location>
        <begin position="359"/>
        <end position="376"/>
    </location>
</feature>
<proteinExistence type="predicted"/>
<dbReference type="AlphaFoldDB" id="A0A813Q950"/>
<feature type="region of interest" description="Disordered" evidence="1">
    <location>
        <begin position="74"/>
        <end position="101"/>
    </location>
</feature>
<evidence type="ECO:0000313" key="2">
    <source>
        <dbReference type="EMBL" id="CAF0764071.1"/>
    </source>
</evidence>
<dbReference type="EMBL" id="CAJNOH010000019">
    <property type="protein sequence ID" value="CAF0764071.1"/>
    <property type="molecule type" value="Genomic_DNA"/>
</dbReference>
<evidence type="ECO:0000313" key="4">
    <source>
        <dbReference type="Proteomes" id="UP000663854"/>
    </source>
</evidence>
<feature type="region of interest" description="Disordered" evidence="1">
    <location>
        <begin position="342"/>
        <end position="455"/>
    </location>
</feature>
<gene>
    <name evidence="3" type="ORF">JXQ802_LOCUS3135</name>
    <name evidence="2" type="ORF">PYM288_LOCUS2750</name>
</gene>
<feature type="compositionally biased region" description="Pro residues" evidence="1">
    <location>
        <begin position="414"/>
        <end position="428"/>
    </location>
</feature>
<dbReference type="Proteomes" id="UP000663854">
    <property type="component" value="Unassembled WGS sequence"/>
</dbReference>
<feature type="compositionally biased region" description="Low complexity" evidence="1">
    <location>
        <begin position="1"/>
        <end position="20"/>
    </location>
</feature>
<dbReference type="Proteomes" id="UP000663870">
    <property type="component" value="Unassembled WGS sequence"/>
</dbReference>
<comment type="caution">
    <text evidence="2">The sequence shown here is derived from an EMBL/GenBank/DDBJ whole genome shotgun (WGS) entry which is preliminary data.</text>
</comment>
<protein>
    <submittedName>
        <fullName evidence="2">Uncharacterized protein</fullName>
    </submittedName>
</protein>
<feature type="compositionally biased region" description="Low complexity" evidence="1">
    <location>
        <begin position="36"/>
        <end position="50"/>
    </location>
</feature>
<reference evidence="2" key="1">
    <citation type="submission" date="2021-02" db="EMBL/GenBank/DDBJ databases">
        <authorList>
            <person name="Nowell W R."/>
        </authorList>
    </citation>
    <scope>NUCLEOTIDE SEQUENCE</scope>
</reference>
<feature type="compositionally biased region" description="Polar residues" evidence="1">
    <location>
        <begin position="83"/>
        <end position="101"/>
    </location>
</feature>
<evidence type="ECO:0000313" key="3">
    <source>
        <dbReference type="EMBL" id="CAF0779366.1"/>
    </source>
</evidence>
<evidence type="ECO:0000256" key="1">
    <source>
        <dbReference type="SAM" id="MobiDB-lite"/>
    </source>
</evidence>
<feature type="region of interest" description="Disordered" evidence="1">
    <location>
        <begin position="1"/>
        <end position="52"/>
    </location>
</feature>
<keyword evidence="5" id="KW-1185">Reference proteome</keyword>
<feature type="compositionally biased region" description="Gly residues" evidence="1">
    <location>
        <begin position="441"/>
        <end position="455"/>
    </location>
</feature>
<organism evidence="2 4">
    <name type="scientific">Rotaria sordida</name>
    <dbReference type="NCBI Taxonomy" id="392033"/>
    <lineage>
        <taxon>Eukaryota</taxon>
        <taxon>Metazoa</taxon>
        <taxon>Spiralia</taxon>
        <taxon>Gnathifera</taxon>
        <taxon>Rotifera</taxon>
        <taxon>Eurotatoria</taxon>
        <taxon>Bdelloidea</taxon>
        <taxon>Philodinida</taxon>
        <taxon>Philodinidae</taxon>
        <taxon>Rotaria</taxon>
    </lineage>
</organism>
<sequence>MLSGEQHSSRSLSESVLSGSIRTGPANELSERLSHHSSISDENNNDNISSPPTLPIFPIPSAFALISKSASASKSSTPFASIPKTTTHSRNVQKKSNNPTAYQTTVHRINTNEKKKVGQTNHHQTKTQSKSKYLTTPTICVRVSAREIEREEPTPIYVTHSRGGRKHKSVFEKVDLHSGRTTFLGCGTYPQLEDCISDCLARDRHHKDIEICTTPKYDDTLKCLKRASILDDYSYDGVLSPNCYRIRSNSCHRHHYDHHKKCASELSLREIREVNDNLEKCGIPVFSHHHHDHDHDHRSRNVGDIVSACKLLLSDPTFGAYRQGNQAVSHVWDAIRNYQPSSDVPGYPPPAAQGVGSPPFGPPPFGPPPYQPPYNPMQPGAPNTFYPPPQQPPSGGGQSVLSRLFGGGGGGGQQPPPPFPPPPPPQQPPSSSGQSVLQRLFGGGGGGGGQQPYPG</sequence>
<accession>A0A813Q950</accession>
<dbReference type="EMBL" id="CAJNOL010000042">
    <property type="protein sequence ID" value="CAF0779366.1"/>
    <property type="molecule type" value="Genomic_DNA"/>
</dbReference>